<evidence type="ECO:0000313" key="2">
    <source>
        <dbReference type="Proteomes" id="UP000295658"/>
    </source>
</evidence>
<dbReference type="Proteomes" id="UP000295658">
    <property type="component" value="Unassembled WGS sequence"/>
</dbReference>
<keyword evidence="2" id="KW-1185">Reference proteome</keyword>
<organism evidence="1 2">
    <name type="scientific">Thermolongibacillus altinsuensis</name>
    <dbReference type="NCBI Taxonomy" id="575256"/>
    <lineage>
        <taxon>Bacteria</taxon>
        <taxon>Bacillati</taxon>
        <taxon>Bacillota</taxon>
        <taxon>Bacilli</taxon>
        <taxon>Bacillales</taxon>
        <taxon>Anoxybacillaceae</taxon>
        <taxon>Thermolongibacillus</taxon>
    </lineage>
</organism>
<dbReference type="AlphaFoldDB" id="A0A4R1QIZ7"/>
<sequence length="45" mass="5176">MQLLLTLCMKSINLGYTDSTALKKVYAWYEKLISGSIYDKLNFPT</sequence>
<dbReference type="EMBL" id="SLUL01000019">
    <property type="protein sequence ID" value="TCL45797.1"/>
    <property type="molecule type" value="Genomic_DNA"/>
</dbReference>
<evidence type="ECO:0000313" key="1">
    <source>
        <dbReference type="EMBL" id="TCL45797.1"/>
    </source>
</evidence>
<proteinExistence type="predicted"/>
<reference evidence="1 2" key="1">
    <citation type="submission" date="2019-03" db="EMBL/GenBank/DDBJ databases">
        <title>Genomic Encyclopedia of Type Strains, Phase IV (KMG-IV): sequencing the most valuable type-strain genomes for metagenomic binning, comparative biology and taxonomic classification.</title>
        <authorList>
            <person name="Goeker M."/>
        </authorList>
    </citation>
    <scope>NUCLEOTIDE SEQUENCE [LARGE SCALE GENOMIC DNA]</scope>
    <source>
        <strain evidence="1 2">DSM 24979</strain>
    </source>
</reference>
<name>A0A4R1QIZ7_9BACL</name>
<accession>A0A4R1QIZ7</accession>
<gene>
    <name evidence="1" type="ORF">EDD69_11913</name>
</gene>
<comment type="caution">
    <text evidence="1">The sequence shown here is derived from an EMBL/GenBank/DDBJ whole genome shotgun (WGS) entry which is preliminary data.</text>
</comment>
<protein>
    <submittedName>
        <fullName evidence="1">Uncharacterized protein</fullName>
    </submittedName>
</protein>